<dbReference type="Proteomes" id="UP000291917">
    <property type="component" value="Unassembled WGS sequence"/>
</dbReference>
<proteinExistence type="predicted"/>
<dbReference type="EMBL" id="RCXL01000007">
    <property type="protein sequence ID" value="RYT76026.1"/>
    <property type="molecule type" value="Genomic_DNA"/>
</dbReference>
<feature type="domain" description="NusG-like N-terminal" evidence="2">
    <location>
        <begin position="6"/>
        <end position="107"/>
    </location>
</feature>
<evidence type="ECO:0000313" key="8">
    <source>
        <dbReference type="Proteomes" id="UP000335496"/>
    </source>
</evidence>
<dbReference type="Proteomes" id="UP000335496">
    <property type="component" value="Unassembled WGS sequence"/>
</dbReference>
<keyword evidence="1" id="KW-0804">Transcription</keyword>
<dbReference type="InterPro" id="IPR006645">
    <property type="entry name" value="NGN-like_dom"/>
</dbReference>
<sequence length="177" mass="20473">MSETQKYWFAARTRDKQEFAICKSLSRLKSEEHLDVDYYLPTRIVVSQLKYRRKRSEVPVIRNLVFIRTTKQTACDLSNVYGVRLFYMKDLFTRSMLVVPDKQMSDFMFVMDLNPDGVSFDNVSLVVGDRVRVVKGDLTGVEGEVATNANRTYVVIRIKDILTASVKVPKSYLKIIK</sequence>
<evidence type="ECO:0000313" key="6">
    <source>
        <dbReference type="Proteomes" id="UP000254424"/>
    </source>
</evidence>
<dbReference type="InterPro" id="IPR036735">
    <property type="entry name" value="NGN_dom_sf"/>
</dbReference>
<dbReference type="EMBL" id="UFSX01000001">
    <property type="protein sequence ID" value="SUV28452.1"/>
    <property type="molecule type" value="Genomic_DNA"/>
</dbReference>
<reference evidence="4 7" key="3">
    <citation type="journal article" date="2019" name="Science, e1252229">
        <title>Invertible promoters mediate bacterial phase variation, antibiotic resistance, and host adaptation in the gut.</title>
        <authorList>
            <person name="Jiang X."/>
            <person name="Hall A.B."/>
            <person name="Arthur T.D."/>
            <person name="Plichta D.R."/>
            <person name="Covington C.T."/>
            <person name="Poyet M."/>
            <person name="Crothers J."/>
            <person name="Moses P.L."/>
            <person name="Tolonen A.C."/>
            <person name="Vlamakis H."/>
            <person name="Alm E.J."/>
            <person name="Xavier R.J."/>
        </authorList>
    </citation>
    <scope>NUCLEOTIDE SEQUENCE [LARGE SCALE GENOMIC DNA]</scope>
    <source>
        <strain evidence="4">Bj_0095</strain>
        <strain evidence="7">bj_0095</strain>
    </source>
</reference>
<accession>A0A380YPS0</accession>
<evidence type="ECO:0000313" key="7">
    <source>
        <dbReference type="Proteomes" id="UP000291917"/>
    </source>
</evidence>
<dbReference type="EMBL" id="VVZX01000007">
    <property type="protein sequence ID" value="KAA5274874.1"/>
    <property type="molecule type" value="Genomic_DNA"/>
</dbReference>
<dbReference type="SUPFAM" id="SSF82679">
    <property type="entry name" value="N-utilization substance G protein NusG, N-terminal domain"/>
    <property type="match status" value="1"/>
</dbReference>
<gene>
    <name evidence="4" type="ORF">EAJ03_07075</name>
    <name evidence="3" type="ORF">F2Z23_07240</name>
    <name evidence="5" type="ORF">NCTC11155_00402</name>
</gene>
<dbReference type="GO" id="GO:0006354">
    <property type="term" value="P:DNA-templated transcription elongation"/>
    <property type="evidence" value="ECO:0007669"/>
    <property type="project" value="InterPro"/>
</dbReference>
<evidence type="ECO:0000259" key="2">
    <source>
        <dbReference type="Pfam" id="PF02357"/>
    </source>
</evidence>
<keyword evidence="8" id="KW-1185">Reference proteome</keyword>
<dbReference type="RefSeq" id="WP_115615904.1">
    <property type="nucleotide sequence ID" value="NZ_CP069794.1"/>
</dbReference>
<dbReference type="Pfam" id="PF02357">
    <property type="entry name" value="NusG"/>
    <property type="match status" value="1"/>
</dbReference>
<evidence type="ECO:0000313" key="3">
    <source>
        <dbReference type="EMBL" id="KAA5274874.1"/>
    </source>
</evidence>
<reference evidence="5 6" key="1">
    <citation type="submission" date="2018-06" db="EMBL/GenBank/DDBJ databases">
        <authorList>
            <consortium name="Pathogen Informatics"/>
            <person name="Doyle S."/>
        </authorList>
    </citation>
    <scope>NUCLEOTIDE SEQUENCE [LARGE SCALE GENOMIC DNA]</scope>
    <source>
        <strain evidence="5 6">NCTC11155</strain>
    </source>
</reference>
<dbReference type="GeneID" id="93070343"/>
<dbReference type="CDD" id="cd09895">
    <property type="entry name" value="NGN_SP_UpxY"/>
    <property type="match status" value="1"/>
</dbReference>
<organism evidence="5 6">
    <name type="scientific">Bacteroides eggerthii</name>
    <dbReference type="NCBI Taxonomy" id="28111"/>
    <lineage>
        <taxon>Bacteria</taxon>
        <taxon>Pseudomonadati</taxon>
        <taxon>Bacteroidota</taxon>
        <taxon>Bacteroidia</taxon>
        <taxon>Bacteroidales</taxon>
        <taxon>Bacteroidaceae</taxon>
        <taxon>Bacteroides</taxon>
    </lineage>
</organism>
<dbReference type="InterPro" id="IPR014722">
    <property type="entry name" value="Rib_uL2_dom2"/>
</dbReference>
<dbReference type="AlphaFoldDB" id="A0A380YPS0"/>
<evidence type="ECO:0000313" key="4">
    <source>
        <dbReference type="EMBL" id="RYT76026.1"/>
    </source>
</evidence>
<protein>
    <submittedName>
        <fullName evidence="5">NGN domain-containing protein</fullName>
    </submittedName>
    <submittedName>
        <fullName evidence="3">UpxY family transcription antiterminator</fullName>
    </submittedName>
</protein>
<name>A0A380YPS0_9BACE</name>
<dbReference type="Proteomes" id="UP000254424">
    <property type="component" value="Unassembled WGS sequence"/>
</dbReference>
<dbReference type="Gene3D" id="3.30.70.940">
    <property type="entry name" value="NusG, N-terminal domain"/>
    <property type="match status" value="1"/>
</dbReference>
<evidence type="ECO:0000313" key="5">
    <source>
        <dbReference type="EMBL" id="SUV28452.1"/>
    </source>
</evidence>
<evidence type="ECO:0000256" key="1">
    <source>
        <dbReference type="ARBA" id="ARBA00023163"/>
    </source>
</evidence>
<reference evidence="3 8" key="2">
    <citation type="journal article" date="2019" name="Nat. Med.">
        <title>A library of human gut bacterial isolates paired with longitudinal multiomics data enables mechanistic microbiome research.</title>
        <authorList>
            <person name="Poyet M."/>
            <person name="Groussin M."/>
            <person name="Gibbons S.M."/>
            <person name="Avila-Pacheco J."/>
            <person name="Jiang X."/>
            <person name="Kearney S.M."/>
            <person name="Perrotta A.R."/>
            <person name="Berdy B."/>
            <person name="Zhao S."/>
            <person name="Lieberman T.D."/>
            <person name="Swanson P.K."/>
            <person name="Smith M."/>
            <person name="Roesemann S."/>
            <person name="Alexander J.E."/>
            <person name="Rich S.A."/>
            <person name="Livny J."/>
            <person name="Vlamakis H."/>
            <person name="Clish C."/>
            <person name="Bullock K."/>
            <person name="Deik A."/>
            <person name="Scott J."/>
            <person name="Pierce K.A."/>
            <person name="Xavier R.J."/>
            <person name="Alm E.J."/>
        </authorList>
    </citation>
    <scope>NUCLEOTIDE SEQUENCE [LARGE SCALE GENOMIC DNA]</scope>
    <source>
        <strain evidence="3 8">BIOML-A1</strain>
    </source>
</reference>
<dbReference type="OrthoDB" id="1491263at2"/>
<dbReference type="Gene3D" id="2.30.30.30">
    <property type="match status" value="1"/>
</dbReference>
<dbReference type="NCBIfam" id="NF033644">
    <property type="entry name" value="antiterm_UpxY"/>
    <property type="match status" value="1"/>
</dbReference>